<keyword evidence="1" id="KW-0732">Signal</keyword>
<sequence length="454" mass="49433">MKQRTQFNTKLMTGILSLVLTGCFSFLAVAQDTPSQTVFKNVRVFDGTNDQLSGTTEVFVEGNKIKAIGSSASRGASKNATVIDGGGRVLMPGLSDTHTHIMFASLPQAALMFGEPNFNVIYATKDAEAMLMRGITTIRDLSGNTFGLKKAIDEGMVPGPRIYPSGGMISQTAGHGDFRIPNQKHPAYGGEWPALYQQGHGYLADGPTEVMRAARENLRNGASQIKLATGGGYSSPADPLLGIQYTSEEVKAAVDVAKNWGTYVTIHSYFPESINMAIDAGIKDVAHGQLLDKPTLQRMAKEGVFLSTQAFTLCSEPQNSEFSNEKLAIVCVGTKKMYQWASEIPDLKVTWGTDMFFVPQDLFEGQVKQLERLTPWFKPVEILKMATGNAGELYKMSGPLMNPYPGDLGVIKEGAYADMLLVEGNPLEKLDAVTNQENLMIIMKDGKIYKNTLQ</sequence>
<feature type="domain" description="Amidohydrolase-related" evidence="2">
    <location>
        <begin position="89"/>
        <end position="448"/>
    </location>
</feature>
<gene>
    <name evidence="3" type="ORF">QU605_03315</name>
</gene>
<evidence type="ECO:0000313" key="4">
    <source>
        <dbReference type="Proteomes" id="UP001174839"/>
    </source>
</evidence>
<dbReference type="RefSeq" id="WP_289723835.1">
    <property type="nucleotide sequence ID" value="NZ_JAUDUY010000001.1"/>
</dbReference>
<dbReference type="PROSITE" id="PS51257">
    <property type="entry name" value="PROKAR_LIPOPROTEIN"/>
    <property type="match status" value="1"/>
</dbReference>
<dbReference type="InterPro" id="IPR011059">
    <property type="entry name" value="Metal-dep_hydrolase_composite"/>
</dbReference>
<feature type="chain" id="PRO_5045448574" evidence="1">
    <location>
        <begin position="31"/>
        <end position="454"/>
    </location>
</feature>
<dbReference type="InterPro" id="IPR006680">
    <property type="entry name" value="Amidohydro-rel"/>
</dbReference>
<protein>
    <submittedName>
        <fullName evidence="3">Amidohydrolase family protein</fullName>
    </submittedName>
</protein>
<feature type="signal peptide" evidence="1">
    <location>
        <begin position="1"/>
        <end position="30"/>
    </location>
</feature>
<evidence type="ECO:0000259" key="2">
    <source>
        <dbReference type="Pfam" id="PF01979"/>
    </source>
</evidence>
<accession>A0ABT7WC34</accession>
<evidence type="ECO:0000256" key="1">
    <source>
        <dbReference type="SAM" id="SignalP"/>
    </source>
</evidence>
<proteinExistence type="predicted"/>
<dbReference type="InterPro" id="IPR051781">
    <property type="entry name" value="Metallo-dep_Hydrolase"/>
</dbReference>
<dbReference type="InterPro" id="IPR032466">
    <property type="entry name" value="Metal_Hydrolase"/>
</dbReference>
<dbReference type="InterPro" id="IPR057744">
    <property type="entry name" value="OTAase-like"/>
</dbReference>
<comment type="caution">
    <text evidence="3">The sequence shown here is derived from an EMBL/GenBank/DDBJ whole genome shotgun (WGS) entry which is preliminary data.</text>
</comment>
<dbReference type="SUPFAM" id="SSF51338">
    <property type="entry name" value="Composite domain of metallo-dependent hydrolases"/>
    <property type="match status" value="1"/>
</dbReference>
<name>A0ABT7WC34_9FLAO</name>
<dbReference type="PANTHER" id="PTHR43135:SF3">
    <property type="entry name" value="ALPHA-D-RIBOSE 1-METHYLPHOSPHONATE 5-TRIPHOSPHATE DIPHOSPHATASE"/>
    <property type="match status" value="1"/>
</dbReference>
<dbReference type="Gene3D" id="3.20.20.140">
    <property type="entry name" value="Metal-dependent hydrolases"/>
    <property type="match status" value="1"/>
</dbReference>
<dbReference type="Proteomes" id="UP001174839">
    <property type="component" value="Unassembled WGS sequence"/>
</dbReference>
<dbReference type="EMBL" id="JAUDUY010000001">
    <property type="protein sequence ID" value="MDM9630480.1"/>
    <property type="molecule type" value="Genomic_DNA"/>
</dbReference>
<dbReference type="SUPFAM" id="SSF51556">
    <property type="entry name" value="Metallo-dependent hydrolases"/>
    <property type="match status" value="1"/>
</dbReference>
<organism evidence="3 4">
    <name type="scientific">Robiginitalea aurantiaca</name>
    <dbReference type="NCBI Taxonomy" id="3056915"/>
    <lineage>
        <taxon>Bacteria</taxon>
        <taxon>Pseudomonadati</taxon>
        <taxon>Bacteroidota</taxon>
        <taxon>Flavobacteriia</taxon>
        <taxon>Flavobacteriales</taxon>
        <taxon>Flavobacteriaceae</taxon>
        <taxon>Robiginitalea</taxon>
    </lineage>
</organism>
<dbReference type="CDD" id="cd01299">
    <property type="entry name" value="Met_dep_hydrolase_A"/>
    <property type="match status" value="1"/>
</dbReference>
<reference evidence="3" key="1">
    <citation type="submission" date="2023-06" db="EMBL/GenBank/DDBJ databases">
        <title>Robiginitalea aurantiacus sp. nov. and Algoriphagus sediminis sp. nov., isolated from coastal sediment.</title>
        <authorList>
            <person name="Zhou Z.Y."/>
            <person name="An J."/>
            <person name="Jia Y.W."/>
            <person name="Du Z.J."/>
        </authorList>
    </citation>
    <scope>NUCLEOTIDE SEQUENCE</scope>
    <source>
        <strain evidence="3">M39</strain>
    </source>
</reference>
<evidence type="ECO:0000313" key="3">
    <source>
        <dbReference type="EMBL" id="MDM9630480.1"/>
    </source>
</evidence>
<keyword evidence="4" id="KW-1185">Reference proteome</keyword>
<dbReference type="Pfam" id="PF01979">
    <property type="entry name" value="Amidohydro_1"/>
    <property type="match status" value="1"/>
</dbReference>
<dbReference type="PANTHER" id="PTHR43135">
    <property type="entry name" value="ALPHA-D-RIBOSE 1-METHYLPHOSPHONATE 5-TRIPHOSPHATE DIPHOSPHATASE"/>
    <property type="match status" value="1"/>
</dbReference>
<dbReference type="Gene3D" id="2.30.40.10">
    <property type="entry name" value="Urease, subunit C, domain 1"/>
    <property type="match status" value="1"/>
</dbReference>